<dbReference type="Proteomes" id="UP000005442">
    <property type="component" value="Chromosome"/>
</dbReference>
<dbReference type="OrthoDB" id="4751956at2"/>
<organism evidence="3 4">
    <name type="scientific">Mycolicibacterium rhodesiae (strain NBB3)</name>
    <name type="common">Mycobacterium rhodesiae</name>
    <dbReference type="NCBI Taxonomy" id="710685"/>
    <lineage>
        <taxon>Bacteria</taxon>
        <taxon>Bacillati</taxon>
        <taxon>Actinomycetota</taxon>
        <taxon>Actinomycetes</taxon>
        <taxon>Mycobacteriales</taxon>
        <taxon>Mycobacteriaceae</taxon>
        <taxon>Mycolicibacterium</taxon>
    </lineage>
</organism>
<sequence length="80" mass="8158">MSMGWAPVAFEAVGGDWHLLLALTGALVLGWGLVVVATAALFGGPAGGRQGRRFAALKRAGVRSGKPKHDRSPRAGVGHG</sequence>
<reference evidence="3 4" key="1">
    <citation type="submission" date="2011-12" db="EMBL/GenBank/DDBJ databases">
        <title>Complete sequence of Mycobacterium rhodesiae NBB3.</title>
        <authorList>
            <consortium name="US DOE Joint Genome Institute"/>
            <person name="Lucas S."/>
            <person name="Han J."/>
            <person name="Lapidus A."/>
            <person name="Cheng J.-F."/>
            <person name="Goodwin L."/>
            <person name="Pitluck S."/>
            <person name="Peters L."/>
            <person name="Mikhailova N."/>
            <person name="Gu W."/>
            <person name="Detter J.C."/>
            <person name="Han C."/>
            <person name="Tapia R."/>
            <person name="Land M."/>
            <person name="Hauser L."/>
            <person name="Kyrpides N."/>
            <person name="Ivanova N."/>
            <person name="Pagani I."/>
            <person name="Mattes T."/>
            <person name="Holmes A."/>
            <person name="Rutledge P."/>
            <person name="Paulsen I."/>
            <person name="Coleman N."/>
            <person name="Woyke T."/>
        </authorList>
    </citation>
    <scope>NUCLEOTIDE SEQUENCE [LARGE SCALE GENOMIC DNA]</scope>
    <source>
        <strain evidence="3 4">NBB3</strain>
    </source>
</reference>
<dbReference type="STRING" id="710685.MycrhN_2768"/>
<keyword evidence="2" id="KW-0472">Membrane</keyword>
<dbReference type="EMBL" id="CP003169">
    <property type="protein sequence ID" value="AEV73346.1"/>
    <property type="molecule type" value="Genomic_DNA"/>
</dbReference>
<dbReference type="eggNOG" id="ENOG5031U86">
    <property type="taxonomic scope" value="Bacteria"/>
</dbReference>
<dbReference type="PATRIC" id="fig|710685.3.peg.2756"/>
<dbReference type="KEGG" id="mrh:MycrhN_2768"/>
<dbReference type="AlphaFoldDB" id="G8RH42"/>
<protein>
    <submittedName>
        <fullName evidence="3">Uncharacterized protein</fullName>
    </submittedName>
</protein>
<proteinExistence type="predicted"/>
<evidence type="ECO:0000256" key="2">
    <source>
        <dbReference type="SAM" id="Phobius"/>
    </source>
</evidence>
<feature type="transmembrane region" description="Helical" evidence="2">
    <location>
        <begin position="20"/>
        <end position="43"/>
    </location>
</feature>
<evidence type="ECO:0000313" key="4">
    <source>
        <dbReference type="Proteomes" id="UP000005442"/>
    </source>
</evidence>
<dbReference type="HOGENOM" id="CLU_2650619_0_0_11"/>
<keyword evidence="4" id="KW-1185">Reference proteome</keyword>
<keyword evidence="2" id="KW-1133">Transmembrane helix</keyword>
<dbReference type="RefSeq" id="WP_014211156.1">
    <property type="nucleotide sequence ID" value="NC_016604.1"/>
</dbReference>
<name>G8RH42_MYCRN</name>
<accession>G8RH42</accession>
<evidence type="ECO:0000256" key="1">
    <source>
        <dbReference type="SAM" id="MobiDB-lite"/>
    </source>
</evidence>
<gene>
    <name evidence="3" type="ordered locus">MycrhN_2768</name>
</gene>
<keyword evidence="2" id="KW-0812">Transmembrane</keyword>
<feature type="region of interest" description="Disordered" evidence="1">
    <location>
        <begin position="58"/>
        <end position="80"/>
    </location>
</feature>
<evidence type="ECO:0000313" key="3">
    <source>
        <dbReference type="EMBL" id="AEV73346.1"/>
    </source>
</evidence>